<dbReference type="EMBL" id="MHVI01000005">
    <property type="protein sequence ID" value="OHA92506.1"/>
    <property type="molecule type" value="Genomic_DNA"/>
</dbReference>
<evidence type="ECO:0008006" key="4">
    <source>
        <dbReference type="Google" id="ProtNLM"/>
    </source>
</evidence>
<organism evidence="2 3">
    <name type="scientific">Candidatus Zambryskibacteria bacterium RIFCSPHIGHO2_01_FULL_46_30</name>
    <dbReference type="NCBI Taxonomy" id="1802739"/>
    <lineage>
        <taxon>Bacteria</taxon>
        <taxon>Candidatus Zambryskiibacteriota</taxon>
    </lineage>
</organism>
<dbReference type="InterPro" id="IPR012902">
    <property type="entry name" value="N_methyl_site"/>
</dbReference>
<dbReference type="AlphaFoldDB" id="A0A1G2T5D8"/>
<dbReference type="Gene3D" id="3.30.700.10">
    <property type="entry name" value="Glycoprotein, Type 4 Pilin"/>
    <property type="match status" value="1"/>
</dbReference>
<dbReference type="SUPFAM" id="SSF54523">
    <property type="entry name" value="Pili subunits"/>
    <property type="match status" value="1"/>
</dbReference>
<evidence type="ECO:0000313" key="3">
    <source>
        <dbReference type="Proteomes" id="UP000177746"/>
    </source>
</evidence>
<protein>
    <recommendedName>
        <fullName evidence="4">Prepilin-type N-terminal cleavage/methylation domain-containing protein</fullName>
    </recommendedName>
</protein>
<evidence type="ECO:0000256" key="1">
    <source>
        <dbReference type="SAM" id="Phobius"/>
    </source>
</evidence>
<evidence type="ECO:0000313" key="2">
    <source>
        <dbReference type="EMBL" id="OHA92506.1"/>
    </source>
</evidence>
<comment type="caution">
    <text evidence="2">The sequence shown here is derived from an EMBL/GenBank/DDBJ whole genome shotgun (WGS) entry which is preliminary data.</text>
</comment>
<name>A0A1G2T5D8_9BACT</name>
<keyword evidence="1" id="KW-1133">Transmembrane helix</keyword>
<proteinExistence type="predicted"/>
<dbReference type="Proteomes" id="UP000177746">
    <property type="component" value="Unassembled WGS sequence"/>
</dbReference>
<keyword evidence="1" id="KW-0812">Transmembrane</keyword>
<dbReference type="InterPro" id="IPR045584">
    <property type="entry name" value="Pilin-like"/>
</dbReference>
<keyword evidence="1" id="KW-0472">Membrane</keyword>
<reference evidence="2 3" key="1">
    <citation type="journal article" date="2016" name="Nat. Commun.">
        <title>Thousands of microbial genomes shed light on interconnected biogeochemical processes in an aquifer system.</title>
        <authorList>
            <person name="Anantharaman K."/>
            <person name="Brown C.T."/>
            <person name="Hug L.A."/>
            <person name="Sharon I."/>
            <person name="Castelle C.J."/>
            <person name="Probst A.J."/>
            <person name="Thomas B.C."/>
            <person name="Singh A."/>
            <person name="Wilkins M.J."/>
            <person name="Karaoz U."/>
            <person name="Brodie E.L."/>
            <person name="Williams K.H."/>
            <person name="Hubbard S.S."/>
            <person name="Banfield J.F."/>
        </authorList>
    </citation>
    <scope>NUCLEOTIDE SEQUENCE [LARGE SCALE GENOMIC DNA]</scope>
</reference>
<dbReference type="NCBIfam" id="TIGR02532">
    <property type="entry name" value="IV_pilin_GFxxxE"/>
    <property type="match status" value="1"/>
</dbReference>
<gene>
    <name evidence="2" type="ORF">A2665_02625</name>
</gene>
<accession>A0A1G2T5D8</accession>
<feature type="transmembrane region" description="Helical" evidence="1">
    <location>
        <begin position="12"/>
        <end position="31"/>
    </location>
</feature>
<dbReference type="Pfam" id="PF07963">
    <property type="entry name" value="N_methyl"/>
    <property type="match status" value="1"/>
</dbReference>
<sequence>MSHYSRKNLGFTLVELLVSIAIVSVILTVIVSNQSTYTDGVALTNLADEISSTISQVQAYGIGVKEFSPASSEFGASYGLTFSLLGSGSDKAYLSFGDRNGNKIYDGDWSCPTGGASECLGKVDIPRGNYIESLCVVRTSGADICNLGRVDLSFARPSTEAQLLFFNNGGQSFNPANMKGAKIVLRSPGGLSRSVTVFTTGQVSVQ</sequence>